<feature type="domain" description="PIN" evidence="1">
    <location>
        <begin position="9"/>
        <end position="118"/>
    </location>
</feature>
<protein>
    <submittedName>
        <fullName evidence="2">VapC toxin family PIN domain ribonuclease</fullName>
    </submittedName>
</protein>
<evidence type="ECO:0000313" key="3">
    <source>
        <dbReference type="Proteomes" id="UP000286734"/>
    </source>
</evidence>
<dbReference type="Gene3D" id="3.40.50.1010">
    <property type="entry name" value="5'-nuclease"/>
    <property type="match status" value="1"/>
</dbReference>
<reference evidence="2 3" key="1">
    <citation type="journal article" date="2019" name="Extremophiles">
        <title>Biogeography of thermophiles and predominance of Thermus scotoductus in domestic water heaters.</title>
        <authorList>
            <person name="Wilpiszeski R.L."/>
            <person name="Zhang Z."/>
            <person name="House C.H."/>
        </authorList>
    </citation>
    <scope>NUCLEOTIDE SEQUENCE [LARGE SCALE GENOMIC DNA]</scope>
    <source>
        <strain evidence="2 3">34_S34</strain>
    </source>
</reference>
<proteinExistence type="predicted"/>
<accession>A0A430RAL9</accession>
<dbReference type="Pfam" id="PF01850">
    <property type="entry name" value="PIN"/>
    <property type="match status" value="1"/>
</dbReference>
<dbReference type="SUPFAM" id="SSF88723">
    <property type="entry name" value="PIN domain-like"/>
    <property type="match status" value="1"/>
</dbReference>
<dbReference type="InterPro" id="IPR029060">
    <property type="entry name" value="PIN-like_dom_sf"/>
</dbReference>
<name>A0A430RAL9_THESC</name>
<evidence type="ECO:0000259" key="1">
    <source>
        <dbReference type="Pfam" id="PF01850"/>
    </source>
</evidence>
<sequence length="132" mass="14177">MAEKPPAFLLDASALLAYLQREPGLEAVREALREGAGISAVNLAEVVGKLKTKGKDPDRILRRLLAMGLEVLPFTLEEALEAGALDPLTRPLGLSLGDRACLAAGKVRRLPVLTTDRSWLGVVPGVEVRMVR</sequence>
<dbReference type="AlphaFoldDB" id="A0A430RAL9"/>
<dbReference type="Proteomes" id="UP000286734">
    <property type="component" value="Unassembled WGS sequence"/>
</dbReference>
<organism evidence="2 3">
    <name type="scientific">Thermus scotoductus</name>
    <dbReference type="NCBI Taxonomy" id="37636"/>
    <lineage>
        <taxon>Bacteria</taxon>
        <taxon>Thermotogati</taxon>
        <taxon>Deinococcota</taxon>
        <taxon>Deinococci</taxon>
        <taxon>Thermales</taxon>
        <taxon>Thermaceae</taxon>
        <taxon>Thermus</taxon>
    </lineage>
</organism>
<dbReference type="EMBL" id="PELP01000167">
    <property type="protein sequence ID" value="RTH04453.1"/>
    <property type="molecule type" value="Genomic_DNA"/>
</dbReference>
<dbReference type="InterPro" id="IPR002716">
    <property type="entry name" value="PIN_dom"/>
</dbReference>
<dbReference type="CDD" id="cd18682">
    <property type="entry name" value="PIN_VapC-like"/>
    <property type="match status" value="1"/>
</dbReference>
<evidence type="ECO:0000313" key="2">
    <source>
        <dbReference type="EMBL" id="RTH04453.1"/>
    </source>
</evidence>
<comment type="caution">
    <text evidence="2">The sequence shown here is derived from an EMBL/GenBank/DDBJ whole genome shotgun (WGS) entry which is preliminary data.</text>
</comment>
<dbReference type="RefSeq" id="WP_126200361.1">
    <property type="nucleotide sequence ID" value="NZ_PELP01000167.1"/>
</dbReference>
<gene>
    <name evidence="2" type="ORF">CSW47_06755</name>
</gene>